<comment type="caution">
    <text evidence="9">The sequence shown here is derived from an EMBL/GenBank/DDBJ whole genome shotgun (WGS) entry which is preliminary data.</text>
</comment>
<evidence type="ECO:0000313" key="9">
    <source>
        <dbReference type="EMBL" id="KAL1886628.1"/>
    </source>
</evidence>
<proteinExistence type="inferred from homology"/>
<dbReference type="PROSITE" id="PS51083">
    <property type="entry name" value="ZF_HIT"/>
    <property type="match status" value="1"/>
</dbReference>
<accession>A0ABR3YE99</accession>
<dbReference type="SUPFAM" id="SSF144232">
    <property type="entry name" value="HIT/MYND zinc finger-like"/>
    <property type="match status" value="1"/>
</dbReference>
<keyword evidence="2 6" id="KW-0863">Zinc-finger</keyword>
<reference evidence="9 10" key="1">
    <citation type="journal article" date="2024" name="IMA Fungus">
        <title>IMA Genome - F19 : A genome assembly and annotation guide to empower mycologists, including annotated draft genome sequences of Ceratocystis pirilliformis, Diaporthe australafricana, Fusarium ophioides, Paecilomyces lecythidis, and Sporothrix stenoceras.</title>
        <authorList>
            <person name="Aylward J."/>
            <person name="Wilson A.M."/>
            <person name="Visagie C.M."/>
            <person name="Spraker J."/>
            <person name="Barnes I."/>
            <person name="Buitendag C."/>
            <person name="Ceriani C."/>
            <person name="Del Mar Angel L."/>
            <person name="du Plessis D."/>
            <person name="Fuchs T."/>
            <person name="Gasser K."/>
            <person name="Kramer D."/>
            <person name="Li W."/>
            <person name="Munsamy K."/>
            <person name="Piso A."/>
            <person name="Price J.L."/>
            <person name="Sonnekus B."/>
            <person name="Thomas C."/>
            <person name="van der Nest A."/>
            <person name="van Dijk A."/>
            <person name="van Heerden A."/>
            <person name="van Vuuren N."/>
            <person name="Yilmaz N."/>
            <person name="Duong T.A."/>
            <person name="van der Merwe N.A."/>
            <person name="Wingfield M.J."/>
            <person name="Wingfield B.D."/>
        </authorList>
    </citation>
    <scope>NUCLEOTIDE SEQUENCE [LARGE SCALE GENOMIC DNA]</scope>
    <source>
        <strain evidence="9 10">CMW 18167</strain>
    </source>
</reference>
<dbReference type="PANTHER" id="PTHR13483:SF11">
    <property type="entry name" value="ZINC FINGER HIT DOMAIN-CONTAINING PROTEIN 3"/>
    <property type="match status" value="1"/>
</dbReference>
<name>A0ABR3YE99_9EURO</name>
<gene>
    <name evidence="9" type="ORF">Plec18167_000560</name>
</gene>
<evidence type="ECO:0000256" key="5">
    <source>
        <dbReference type="ARBA" id="ARBA00049654"/>
    </source>
</evidence>
<keyword evidence="3" id="KW-0862">Zinc</keyword>
<evidence type="ECO:0000256" key="7">
    <source>
        <dbReference type="SAM" id="MobiDB-lite"/>
    </source>
</evidence>
<feature type="region of interest" description="Disordered" evidence="7">
    <location>
        <begin position="377"/>
        <end position="410"/>
    </location>
</feature>
<dbReference type="Proteomes" id="UP001583193">
    <property type="component" value="Unassembled WGS sequence"/>
</dbReference>
<feature type="compositionally biased region" description="Polar residues" evidence="7">
    <location>
        <begin position="281"/>
        <end position="295"/>
    </location>
</feature>
<dbReference type="CDD" id="cd23023">
    <property type="entry name" value="zf-HIT_BCD1"/>
    <property type="match status" value="1"/>
</dbReference>
<dbReference type="InterPro" id="IPR051639">
    <property type="entry name" value="BCD1"/>
</dbReference>
<organism evidence="9 10">
    <name type="scientific">Paecilomyces lecythidis</name>
    <dbReference type="NCBI Taxonomy" id="3004212"/>
    <lineage>
        <taxon>Eukaryota</taxon>
        <taxon>Fungi</taxon>
        <taxon>Dikarya</taxon>
        <taxon>Ascomycota</taxon>
        <taxon>Pezizomycotina</taxon>
        <taxon>Eurotiomycetes</taxon>
        <taxon>Eurotiomycetidae</taxon>
        <taxon>Eurotiales</taxon>
        <taxon>Thermoascaceae</taxon>
        <taxon>Paecilomyces</taxon>
    </lineage>
</organism>
<dbReference type="InterPro" id="IPR007529">
    <property type="entry name" value="Znf_HIT"/>
</dbReference>
<evidence type="ECO:0000256" key="1">
    <source>
        <dbReference type="ARBA" id="ARBA00022723"/>
    </source>
</evidence>
<keyword evidence="10" id="KW-1185">Reference proteome</keyword>
<dbReference type="InterPro" id="IPR057721">
    <property type="entry name" value="BCD1_alpha/beta"/>
</dbReference>
<evidence type="ECO:0000256" key="3">
    <source>
        <dbReference type="ARBA" id="ARBA00022833"/>
    </source>
</evidence>
<dbReference type="Pfam" id="PF04438">
    <property type="entry name" value="zf-HIT"/>
    <property type="match status" value="1"/>
</dbReference>
<comment type="function">
    <text evidence="4">Required for box C/D snoRNAs accumulation involved in snoRNA processing, snoRNA transport to the nucleolus and ribosome biogenesis.</text>
</comment>
<evidence type="ECO:0000313" key="10">
    <source>
        <dbReference type="Proteomes" id="UP001583193"/>
    </source>
</evidence>
<keyword evidence="1" id="KW-0479">Metal-binding</keyword>
<evidence type="ECO:0000256" key="4">
    <source>
        <dbReference type="ARBA" id="ARBA00049598"/>
    </source>
</evidence>
<feature type="region of interest" description="Disordered" evidence="7">
    <location>
        <begin position="222"/>
        <end position="295"/>
    </location>
</feature>
<dbReference type="Gene3D" id="3.30.60.190">
    <property type="match status" value="1"/>
</dbReference>
<sequence>MSGSVGGEDTLLSELCTICHINQPKYRCPRCSIRTCSLPCTRRHKLWSQCSGVRDPAAYLKRNELANPSAFDRDFNFITGIERTLERAERDVEHRGITLPSEQELALNGDEEGEVGAGKKRKRETLVKGEAGFLRGAEASGVRVVRAPRGMSRNKENTSRWHPKHKCLSWTVEWIAPDGQKIKRNCSETCTIVEAYDRIWPPPKEEKQARDAHVTEPTAHTIADAGSQAEQTQEHGSGARAEEQKDGDATHDIDKNDTQATEATSPPNAEPSEPPTAETPQLESGTKNQSQSLPASLTHRGLYFYLHRPRTATKQTILIPLQPSDTLTTSLRNRTVLEFPTVYVLPQSPQSLSQTQKDKEEQVADCQFLLEEDYLRIYGPPPEEGSKSSEESEEEEVANDSAMAGLPDVDEKKVLEVLQRDLSQT</sequence>
<dbReference type="Pfam" id="PF25790">
    <property type="entry name" value="BCD1"/>
    <property type="match status" value="1"/>
</dbReference>
<comment type="similarity">
    <text evidence="5">Belongs to the BCD1 family.</text>
</comment>
<evidence type="ECO:0000256" key="2">
    <source>
        <dbReference type="ARBA" id="ARBA00022771"/>
    </source>
</evidence>
<protein>
    <recommendedName>
        <fullName evidence="8">HIT-type domain-containing protein</fullName>
    </recommendedName>
</protein>
<evidence type="ECO:0000259" key="8">
    <source>
        <dbReference type="PROSITE" id="PS51083"/>
    </source>
</evidence>
<evidence type="ECO:0000256" key="6">
    <source>
        <dbReference type="PROSITE-ProRule" id="PRU00453"/>
    </source>
</evidence>
<feature type="compositionally biased region" description="Basic and acidic residues" evidence="7">
    <location>
        <begin position="240"/>
        <end position="257"/>
    </location>
</feature>
<dbReference type="PANTHER" id="PTHR13483">
    <property type="entry name" value="BOX C_D SNORNA PROTEIN 1-RELATED"/>
    <property type="match status" value="1"/>
</dbReference>
<feature type="domain" description="HIT-type" evidence="8">
    <location>
        <begin position="16"/>
        <end position="50"/>
    </location>
</feature>
<dbReference type="EMBL" id="JAVDPF010000001">
    <property type="protein sequence ID" value="KAL1886628.1"/>
    <property type="molecule type" value="Genomic_DNA"/>
</dbReference>